<comment type="caution">
    <text evidence="1">The sequence shown here is derived from an EMBL/GenBank/DDBJ whole genome shotgun (WGS) entry which is preliminary data.</text>
</comment>
<dbReference type="EMBL" id="SDVB01000238">
    <property type="protein sequence ID" value="RYC12003.1"/>
    <property type="molecule type" value="Genomic_DNA"/>
</dbReference>
<evidence type="ECO:0000313" key="1">
    <source>
        <dbReference type="EMBL" id="RYC12003.1"/>
    </source>
</evidence>
<gene>
    <name evidence="1" type="ORF">EUU22_13135</name>
</gene>
<proteinExistence type="predicted"/>
<name>A0A4Q2T282_9HYPH</name>
<dbReference type="RefSeq" id="WP_129332433.1">
    <property type="nucleotide sequence ID" value="NZ_SDVB01000238.1"/>
</dbReference>
<sequence>MNQVGRISANNNDGFIELGRTFHELSKYASDEDSVDIVQTSHVGESLSWDDLLTGYRTVILAEAGAGKTSEIRNAASNLRAEGKAAFFLRLEYIPADIDLAFEVGARDQFDEWLGHSDEGWLLLDSVDEARLRHPKDFELAIRKLGMLLGSAKDRAHIVITGRTTAWRPQTDLACCVTYLPYRPTEKQPTPPPAYETEVQTAETVVEPDEKRDPEPVFKIVTLDNLTSEQVARFLESIGIVDSKLFLNAVERADAWSFTARPQDLKELAEFWLDNGRIGSRLEIMRNSIDRRLAERDQGRAESRPLAEDRARYGTRLLAAATTLSKEQTIRVPDGADNGKGIPVKQVLPDWTETDQLTLLSRPVFDEAIYGAVRFHHRSVREYLAAEWFADLLARGTSRRTIENLFFREQYGITIVTPTLRPILPWLALLDEKIRQRIIETAPEVVFEGGDPSQIPIEDRRRILRDVCEQIATGTDRRSVQDYAAVQRFANADLADDIRELVRTYKDHELRAFLLRMVWLGQITGVLPEVLEIALSPTSEIYERRTAFRALRAVGSDEDNEKVRNSFLTEAPTLNRDLLAELLEELEPTPATVEWLLAAIAKSDGKQSYSVDSLSDHVANFVDGTPLDLLEPLVEGLNRLLGQQPVVERRYVEVSQRFEWLLVPAMRAVERLILARREFALQPPSLDTIHKLSSARAYQSDEVRHDRTDFAVLLSEWPELNRAQFWFEVERSRSSLENKSERLTTVWGVSVLGGFWQFGSDDFEYAVAQIHEQTELDNRLVALSLAFDIYRSAGRPKGWRERLKRAASQNEELATQLRRYLKPPADQERRRFKDQERKWRKRREKYAERQLRERDDSRAYLQKNLETIKAKARDNPGAALNELRYLFDRSRDQHRIAGRWTEYSWRKLVDDFGEEVAQFYRDAVADFWRNNVPELRSEGAEMNKTSLSTILGLAGLEIESHEVHNWSQNLTDDEVRLACRYASFELNGFPPWFQQLFEANPQVVEDFLFGEMLYELSIETPEGRTHYLLDDVSWSGQWAWDRLALRIVDWLQINEPINLENLRMLLKIIQGSSIPDSEIAALAQQKCASLESSGNLALWYAAWTGVDPEHAIPRLASQIVAIPGDKEQTDFAMSFVTHLFGGRRNENGGARSAFEQAGHLKQLYLLMARYIRREDDIERAGTGVYSPELRDDAQDARNHLFDMLVKLPGKDAFLALSEIAAMQPERPWLQRLVKEKAEREGDIEALSPIQVRQLNDKLENTPTDHRQLADLAFMRLLDLKDDLENGDSSIAVILRAVAKETDIRKYIGRELREKAFGRYVIPQEEELADAKKPDLRFHGVGFDAPLPVELKISHRWSASELFERLENQLCGDYLRDNRSNRGIFVLVHQGKQAKWDLPEGKRKVDFEGLIAALQQRWLEISPKYSNVDDIQVIGIDLTKRDKKTSHED</sequence>
<dbReference type="OrthoDB" id="336284at2"/>
<evidence type="ECO:0000313" key="2">
    <source>
        <dbReference type="Proteomes" id="UP000291088"/>
    </source>
</evidence>
<protein>
    <submittedName>
        <fullName evidence="1">Uncharacterized protein</fullName>
    </submittedName>
</protein>
<accession>A0A4Q2T282</accession>
<dbReference type="Proteomes" id="UP000291088">
    <property type="component" value="Unassembled WGS sequence"/>
</dbReference>
<reference evidence="1 2" key="1">
    <citation type="submission" date="2019-01" db="EMBL/GenBank/DDBJ databases">
        <authorList>
            <person name="Deng T."/>
        </authorList>
    </citation>
    <scope>NUCLEOTIDE SEQUENCE [LARGE SCALE GENOMIC DNA]</scope>
    <source>
        <strain evidence="1 2">F8825</strain>
    </source>
</reference>
<keyword evidence="2" id="KW-1185">Reference proteome</keyword>
<organism evidence="1 2">
    <name type="scientific">Ciceribacter ferrooxidans</name>
    <dbReference type="NCBI Taxonomy" id="2509717"/>
    <lineage>
        <taxon>Bacteria</taxon>
        <taxon>Pseudomonadati</taxon>
        <taxon>Pseudomonadota</taxon>
        <taxon>Alphaproteobacteria</taxon>
        <taxon>Hyphomicrobiales</taxon>
        <taxon>Rhizobiaceae</taxon>
        <taxon>Ciceribacter</taxon>
    </lineage>
</organism>